<protein>
    <submittedName>
        <fullName evidence="2">Uncharacterized protein</fullName>
    </submittedName>
</protein>
<keyword evidence="3" id="KW-1185">Reference proteome</keyword>
<reference evidence="2" key="1">
    <citation type="submission" date="2019-07" db="EMBL/GenBank/DDBJ databases">
        <authorList>
            <person name="Palmer J.M."/>
        </authorList>
    </citation>
    <scope>NUCLEOTIDE SEQUENCE</scope>
    <source>
        <strain evidence="2">PC9</strain>
    </source>
</reference>
<evidence type="ECO:0000313" key="3">
    <source>
        <dbReference type="Proteomes" id="UP000623687"/>
    </source>
</evidence>
<accession>A0A8H6ZQF5</accession>
<feature type="compositionally biased region" description="Basic residues" evidence="1">
    <location>
        <begin position="915"/>
        <end position="926"/>
    </location>
</feature>
<organism evidence="2 3">
    <name type="scientific">Pleurotus ostreatus</name>
    <name type="common">Oyster mushroom</name>
    <name type="synonym">White-rot fungus</name>
    <dbReference type="NCBI Taxonomy" id="5322"/>
    <lineage>
        <taxon>Eukaryota</taxon>
        <taxon>Fungi</taxon>
        <taxon>Dikarya</taxon>
        <taxon>Basidiomycota</taxon>
        <taxon>Agaricomycotina</taxon>
        <taxon>Agaricomycetes</taxon>
        <taxon>Agaricomycetidae</taxon>
        <taxon>Agaricales</taxon>
        <taxon>Pleurotineae</taxon>
        <taxon>Pleurotaceae</taxon>
        <taxon>Pleurotus</taxon>
    </lineage>
</organism>
<name>A0A8H6ZQF5_PLEOS</name>
<feature type="region of interest" description="Disordered" evidence="1">
    <location>
        <begin position="875"/>
        <end position="1047"/>
    </location>
</feature>
<evidence type="ECO:0000256" key="1">
    <source>
        <dbReference type="SAM" id="MobiDB-lite"/>
    </source>
</evidence>
<proteinExistence type="predicted"/>
<feature type="compositionally biased region" description="Low complexity" evidence="1">
    <location>
        <begin position="981"/>
        <end position="991"/>
    </location>
</feature>
<dbReference type="GeneID" id="59379010"/>
<dbReference type="OrthoDB" id="3261690at2759"/>
<dbReference type="AlphaFoldDB" id="A0A8H6ZQF5"/>
<sequence length="1075" mass="121307">MSTFTDMSLTDFLIRYSEIMEDESSDNLDRDLVNFALAGIDVDESRFRINMVNTYRLRIGGGMPNITRDYDSFIGFTDRIPIKRDLYLYALPPHHISTIAQSMHLKVPFRTSKGIQNLDPSTVPNVLLGKYNDRHQLRIFFPSLWSETQSSVKLTSEKAEMLYDDILYPTVVTVAPALAKDWPTSLEVERFRSRTTRSAFQNTAYILSADIISLFKHELSRRLQEHEFFKHAVFCTHIQGIKASTMHDMSALSADIALTRMLEDFDTVQGLWWVDVGLEIQDGDRAILWRKDAAPNLLSYVLGNTLDEAGRIVHSTQFQEDVNSHLLEVAGFRVGFVTPIGDNEIAYVQAYTTDKSLTYHKHGFQHSQALTGLAALTGNPPKYCTDLTAAYTDAKQKNVAARLEVRLPIEFALQYMLEFDYDVLRHSVLSVHRENFWNWRIVRMDAFSRLLSAMNDQSAEQTVTTAVMSTYAAVVWMINGVHSRPNSESGGRACQKIAIPLFEDYSATDLQAAGYADRELNALEEQYAESPFSPFNVVFMRRIFFPPETNTVRLPMGRVLPEKFYNWMFGKSLADLRLQFKATGIIRRRDLPAQRYPMNKGLSRARIGPTPASAFFVGLSEIEEEPVIDVGPDVPVNQQVFDDEEQERTVEEKVADIWAQFPCCVLQKIGNPKSKWSLPSYCRIHQQDRQKVTIDVMKDTNLAKVFARVQVSLTTIQRWRTAFEACFPPKGHITPKSAQAWTQMRYYMNWKTLVASLQAPDADRVREILWHEFEKLTWIPAATGDRPWRTDRQSSWTQLPPLDHQGPFSEPNIPGPQILWSPFADPNIVWDPSVPLVLALPPAGSLRVNGEVPDVRLADEDELSGDEAEEAEVLREISVVDDGHPGGPRGRRENREESAPAIQGGSRQSTANSNRHGHCSRPRAHGQQRALTDFFEPPRSGSPFASPRIGTPGGPQRRQSTLSDFFTPPRSGRPSATPVGSRASSRAASLAPNGPPGRPSATPVGSLINRTHSSLGRRSRREEEESQDSVTPDPKRIRVGLEDDGDDEIEVMGVDEERRVVDIEALRQEEEESSE</sequence>
<dbReference type="VEuPathDB" id="FungiDB:PC9H_009192"/>
<evidence type="ECO:0000313" key="2">
    <source>
        <dbReference type="EMBL" id="KAF7426823.1"/>
    </source>
</evidence>
<dbReference type="EMBL" id="JACETU010000006">
    <property type="protein sequence ID" value="KAF7426823.1"/>
    <property type="molecule type" value="Genomic_DNA"/>
</dbReference>
<comment type="caution">
    <text evidence="2">The sequence shown here is derived from an EMBL/GenBank/DDBJ whole genome shotgun (WGS) entry which is preliminary data.</text>
</comment>
<dbReference type="RefSeq" id="XP_036630127.1">
    <property type="nucleotide sequence ID" value="XM_036778699.1"/>
</dbReference>
<dbReference type="Proteomes" id="UP000623687">
    <property type="component" value="Unassembled WGS sequence"/>
</dbReference>
<feature type="compositionally biased region" description="Polar residues" evidence="1">
    <location>
        <begin position="905"/>
        <end position="914"/>
    </location>
</feature>
<gene>
    <name evidence="2" type="ORF">PC9H_009192</name>
</gene>